<gene>
    <name evidence="2" type="ORF">BG55_17095</name>
</gene>
<sequence>MTGCAGATSAPDLNPVVKQVKMTVETGKLVSNPGCTDYLFTHNAEKGMDLVDVMEKHGGDCPGDVPVQHRLFSVYVDQKTKQMLSDKDDPESGNLSLLPPAK</sequence>
<dbReference type="OrthoDB" id="6519754at2"/>
<reference evidence="2 3" key="1">
    <citation type="submission" date="2014-02" db="EMBL/GenBank/DDBJ databases">
        <title>Draft genome of Erwinia mallotivora strain BT-MARDI, a papaya dieback pathogen.</title>
        <authorList>
            <person name="Redzuan R."/>
            <person name="Abu Bakar N."/>
            <person name="Badrun R."/>
            <person name="Mohd Raih M.F."/>
            <person name="Rozano L."/>
            <person name="Mat Amin N."/>
        </authorList>
    </citation>
    <scope>NUCLEOTIDE SEQUENCE [LARGE SCALE GENOMIC DNA]</scope>
    <source>
        <strain evidence="2 3">BT-MARDI</strain>
    </source>
</reference>
<evidence type="ECO:0000313" key="2">
    <source>
        <dbReference type="EMBL" id="EXU74453.1"/>
    </source>
</evidence>
<evidence type="ECO:0000256" key="1">
    <source>
        <dbReference type="SAM" id="MobiDB-lite"/>
    </source>
</evidence>
<keyword evidence="3" id="KW-1185">Reference proteome</keyword>
<dbReference type="AlphaFoldDB" id="A0A014N4W8"/>
<dbReference type="PATRIC" id="fig|69222.5.peg.3479"/>
<accession>A0A014N4W8</accession>
<protein>
    <submittedName>
        <fullName evidence="2">Uncharacterized protein</fullName>
    </submittedName>
</protein>
<dbReference type="STRING" id="69222.BG55_17095"/>
<organism evidence="2 3">
    <name type="scientific">Erwinia mallotivora</name>
    <dbReference type="NCBI Taxonomy" id="69222"/>
    <lineage>
        <taxon>Bacteria</taxon>
        <taxon>Pseudomonadati</taxon>
        <taxon>Pseudomonadota</taxon>
        <taxon>Gammaproteobacteria</taxon>
        <taxon>Enterobacterales</taxon>
        <taxon>Erwiniaceae</taxon>
        <taxon>Erwinia</taxon>
    </lineage>
</organism>
<proteinExistence type="predicted"/>
<name>A0A014N4W8_9GAMM</name>
<evidence type="ECO:0000313" key="3">
    <source>
        <dbReference type="Proteomes" id="UP000019918"/>
    </source>
</evidence>
<feature type="region of interest" description="Disordered" evidence="1">
    <location>
        <begin position="82"/>
        <end position="102"/>
    </location>
</feature>
<comment type="caution">
    <text evidence="2">The sequence shown here is derived from an EMBL/GenBank/DDBJ whole genome shotgun (WGS) entry which is preliminary data.</text>
</comment>
<dbReference type="Proteomes" id="UP000019918">
    <property type="component" value="Unassembled WGS sequence"/>
</dbReference>
<dbReference type="EMBL" id="JFHN01000060">
    <property type="protein sequence ID" value="EXU74453.1"/>
    <property type="molecule type" value="Genomic_DNA"/>
</dbReference>